<dbReference type="GO" id="GO:0016740">
    <property type="term" value="F:transferase activity"/>
    <property type="evidence" value="ECO:0007669"/>
    <property type="project" value="UniProtKB-KW"/>
</dbReference>
<dbReference type="Proteomes" id="UP000193427">
    <property type="component" value="Chromosome"/>
</dbReference>
<comment type="pathway">
    <text evidence="1 7">Cell wall biogenesis; peptidoglycan biosynthesis.</text>
</comment>
<feature type="active site" description="Proton donor/acceptor" evidence="7">
    <location>
        <position position="140"/>
    </location>
</feature>
<dbReference type="Gene3D" id="2.40.440.10">
    <property type="entry name" value="L,D-transpeptidase catalytic domain-like"/>
    <property type="match status" value="1"/>
</dbReference>
<evidence type="ECO:0000256" key="3">
    <source>
        <dbReference type="ARBA" id="ARBA00022679"/>
    </source>
</evidence>
<organism evidence="11 12">
    <name type="scientific">Piscinibacter gummiphilus</name>
    <dbReference type="NCBI Taxonomy" id="946333"/>
    <lineage>
        <taxon>Bacteria</taxon>
        <taxon>Pseudomonadati</taxon>
        <taxon>Pseudomonadota</taxon>
        <taxon>Betaproteobacteria</taxon>
        <taxon>Burkholderiales</taxon>
        <taxon>Sphaerotilaceae</taxon>
        <taxon>Piscinibacter</taxon>
    </lineage>
</organism>
<dbReference type="KEGG" id="rgu:A4W93_11095"/>
<dbReference type="UniPathway" id="UPA00219"/>
<name>A0A1W6LI22_9BURK</name>
<dbReference type="RefSeq" id="WP_085754128.1">
    <property type="nucleotide sequence ID" value="NZ_BSPR01000023.1"/>
</dbReference>
<feature type="region of interest" description="Disordered" evidence="8">
    <location>
        <begin position="329"/>
        <end position="348"/>
    </location>
</feature>
<dbReference type="PROSITE" id="PS52029">
    <property type="entry name" value="LD_TPASE"/>
    <property type="match status" value="1"/>
</dbReference>
<dbReference type="GO" id="GO:0008360">
    <property type="term" value="P:regulation of cell shape"/>
    <property type="evidence" value="ECO:0007669"/>
    <property type="project" value="UniProtKB-UniRule"/>
</dbReference>
<accession>A0A1W6LI22</accession>
<dbReference type="PANTHER" id="PTHR30582">
    <property type="entry name" value="L,D-TRANSPEPTIDASE"/>
    <property type="match status" value="1"/>
</dbReference>
<dbReference type="PIRSF" id="PIRSF029342">
    <property type="entry name" value="UCP029342_ErfK/YbiS/YcfS/YnhG"/>
    <property type="match status" value="1"/>
</dbReference>
<dbReference type="InterPro" id="IPR005490">
    <property type="entry name" value="LD_TPept_cat_dom"/>
</dbReference>
<evidence type="ECO:0000256" key="2">
    <source>
        <dbReference type="ARBA" id="ARBA00005992"/>
    </source>
</evidence>
<dbReference type="NCBIfam" id="NF004785">
    <property type="entry name" value="PRK06132.1-2"/>
    <property type="match status" value="1"/>
</dbReference>
<dbReference type="OrthoDB" id="463216at2"/>
<evidence type="ECO:0000256" key="8">
    <source>
        <dbReference type="SAM" id="MobiDB-lite"/>
    </source>
</evidence>
<proteinExistence type="inferred from homology"/>
<protein>
    <recommendedName>
        <fullName evidence="10">L,D-TPase catalytic domain-containing protein</fullName>
    </recommendedName>
</protein>
<keyword evidence="5 7" id="KW-0573">Peptidoglycan synthesis</keyword>
<evidence type="ECO:0000256" key="1">
    <source>
        <dbReference type="ARBA" id="ARBA00004752"/>
    </source>
</evidence>
<evidence type="ECO:0000313" key="12">
    <source>
        <dbReference type="Proteomes" id="UP000193427"/>
    </source>
</evidence>
<dbReference type="GO" id="GO:0071972">
    <property type="term" value="F:peptidoglycan L,D-transpeptidase activity"/>
    <property type="evidence" value="ECO:0007669"/>
    <property type="project" value="TreeGrafter"/>
</dbReference>
<evidence type="ECO:0000256" key="6">
    <source>
        <dbReference type="ARBA" id="ARBA00023316"/>
    </source>
</evidence>
<evidence type="ECO:0000313" key="11">
    <source>
        <dbReference type="EMBL" id="ARN23837.1"/>
    </source>
</evidence>
<dbReference type="Pfam" id="PF03734">
    <property type="entry name" value="YkuD"/>
    <property type="match status" value="1"/>
</dbReference>
<keyword evidence="4 7" id="KW-0133">Cell shape</keyword>
<feature type="domain" description="L,D-TPase catalytic" evidence="10">
    <location>
        <begin position="68"/>
        <end position="177"/>
    </location>
</feature>
<keyword evidence="12" id="KW-1185">Reference proteome</keyword>
<dbReference type="EMBL" id="CP015118">
    <property type="protein sequence ID" value="ARN23837.1"/>
    <property type="molecule type" value="Genomic_DNA"/>
</dbReference>
<gene>
    <name evidence="11" type="ORF">A4W93_11095</name>
</gene>
<dbReference type="GO" id="GO:0018104">
    <property type="term" value="P:peptidoglycan-protein cross-linking"/>
    <property type="evidence" value="ECO:0007669"/>
    <property type="project" value="TreeGrafter"/>
</dbReference>
<keyword evidence="9" id="KW-0732">Signal</keyword>
<reference evidence="11 12" key="1">
    <citation type="submission" date="2016-04" db="EMBL/GenBank/DDBJ databases">
        <title>Complete genome sequence of natural rubber-degrading, novel Gram-negative bacterium, Rhizobacter gummiphilus strain NS21.</title>
        <authorList>
            <person name="Tabata M."/>
            <person name="Kasai D."/>
            <person name="Fukuda M."/>
        </authorList>
    </citation>
    <scope>NUCLEOTIDE SEQUENCE [LARGE SCALE GENOMIC DNA]</scope>
    <source>
        <strain evidence="11 12">NS21</strain>
    </source>
</reference>
<dbReference type="InterPro" id="IPR038063">
    <property type="entry name" value="Transpep_catalytic_dom"/>
</dbReference>
<dbReference type="STRING" id="946333.A4W93_11095"/>
<evidence type="ECO:0000256" key="5">
    <source>
        <dbReference type="ARBA" id="ARBA00022984"/>
    </source>
</evidence>
<feature type="signal peptide" evidence="9">
    <location>
        <begin position="1"/>
        <end position="32"/>
    </location>
</feature>
<evidence type="ECO:0000259" key="10">
    <source>
        <dbReference type="PROSITE" id="PS52029"/>
    </source>
</evidence>
<evidence type="ECO:0000256" key="9">
    <source>
        <dbReference type="SAM" id="SignalP"/>
    </source>
</evidence>
<evidence type="ECO:0000256" key="7">
    <source>
        <dbReference type="PROSITE-ProRule" id="PRU01373"/>
    </source>
</evidence>
<feature type="active site" description="Nucleophile" evidence="7">
    <location>
        <position position="153"/>
    </location>
</feature>
<dbReference type="InterPro" id="IPR016915">
    <property type="entry name" value="UCP029342"/>
</dbReference>
<feature type="chain" id="PRO_5030037148" description="L,D-TPase catalytic domain-containing protein" evidence="9">
    <location>
        <begin position="33"/>
        <end position="348"/>
    </location>
</feature>
<dbReference type="CDD" id="cd16913">
    <property type="entry name" value="YkuD_like"/>
    <property type="match status" value="1"/>
</dbReference>
<dbReference type="SUPFAM" id="SSF141523">
    <property type="entry name" value="L,D-transpeptidase catalytic domain-like"/>
    <property type="match status" value="1"/>
</dbReference>
<dbReference type="GO" id="GO:0071555">
    <property type="term" value="P:cell wall organization"/>
    <property type="evidence" value="ECO:0007669"/>
    <property type="project" value="UniProtKB-UniRule"/>
</dbReference>
<dbReference type="PANTHER" id="PTHR30582:SF2">
    <property type="entry name" value="L,D-TRANSPEPTIDASE YCIB-RELATED"/>
    <property type="match status" value="1"/>
</dbReference>
<dbReference type="GO" id="GO:0005576">
    <property type="term" value="C:extracellular region"/>
    <property type="evidence" value="ECO:0007669"/>
    <property type="project" value="TreeGrafter"/>
</dbReference>
<keyword evidence="3" id="KW-0808">Transferase</keyword>
<dbReference type="AlphaFoldDB" id="A0A1W6LI22"/>
<keyword evidence="6 7" id="KW-0961">Cell wall biogenesis/degradation</keyword>
<evidence type="ECO:0000256" key="4">
    <source>
        <dbReference type="ARBA" id="ARBA00022960"/>
    </source>
</evidence>
<comment type="similarity">
    <text evidence="2">Belongs to the YkuD family.</text>
</comment>
<dbReference type="InterPro" id="IPR050979">
    <property type="entry name" value="LD-transpeptidase"/>
</dbReference>
<sequence>MPTSRILPFRRRWLASLGAVTLTSLLPGLARAAPVWGAPRSSPVDLPPAELKAGQWIWAGDSGPASPMVVVVSLNEQRAYVYRNGLLEAVSTVSTGKPGHATPTGVFTILQKDRNHRSSLYNDAPMPFQERLTWDGVALHAGGLPGYPESHGCVHLPTEFARRLFETTALGVTVVIGKDGVSPASVVHPTMLSPVAARGAFDVAPGPLAADENSRWTPEVAPAGPVSLVLSSRDERLVVLRGGVEIGRTRFRLRQPGAWTGTHAFTMAAATADGGEPRWIAVGVPGHEGEAGQALDRAAIDNVEIPPAFVASVLPLLQPGSVLVATDAPILPGSTGPRQRVVDAEPPT</sequence>